<evidence type="ECO:0000313" key="4">
    <source>
        <dbReference type="EMBL" id="GAP64714.1"/>
    </source>
</evidence>
<feature type="modified residue" description="4-aspartylphosphate" evidence="2">
    <location>
        <position position="54"/>
    </location>
</feature>
<reference evidence="5 7" key="2">
    <citation type="submission" date="2015-07" db="EMBL/GenBank/DDBJ databases">
        <title>Whole genome sequence of Ardenticatena maritima DSM 23922.</title>
        <authorList>
            <person name="Hemp J."/>
            <person name="Ward L.M."/>
            <person name="Pace L.A."/>
            <person name="Fischer W.W."/>
        </authorList>
    </citation>
    <scope>NUCLEOTIDE SEQUENCE [LARGE SCALE GENOMIC DNA]</scope>
    <source>
        <strain evidence="5 7">110S</strain>
    </source>
</reference>
<dbReference type="SUPFAM" id="SSF52172">
    <property type="entry name" value="CheY-like"/>
    <property type="match status" value="1"/>
</dbReference>
<organism evidence="4 6">
    <name type="scientific">Ardenticatena maritima</name>
    <dbReference type="NCBI Taxonomy" id="872965"/>
    <lineage>
        <taxon>Bacteria</taxon>
        <taxon>Bacillati</taxon>
        <taxon>Chloroflexota</taxon>
        <taxon>Ardenticatenia</taxon>
        <taxon>Ardenticatenales</taxon>
        <taxon>Ardenticatenaceae</taxon>
        <taxon>Ardenticatena</taxon>
    </lineage>
</organism>
<dbReference type="EMBL" id="BBZA01000308">
    <property type="protein sequence ID" value="GAP64714.1"/>
    <property type="molecule type" value="Genomic_DNA"/>
</dbReference>
<dbReference type="InterPro" id="IPR050595">
    <property type="entry name" value="Bact_response_regulator"/>
</dbReference>
<dbReference type="InterPro" id="IPR001789">
    <property type="entry name" value="Sig_transdc_resp-reg_receiver"/>
</dbReference>
<protein>
    <recommendedName>
        <fullName evidence="3">Response regulatory domain-containing protein</fullName>
    </recommendedName>
</protein>
<dbReference type="RefSeq" id="WP_054494452.1">
    <property type="nucleotide sequence ID" value="NZ_BBZA01000308.1"/>
</dbReference>
<dbReference type="CDD" id="cd00156">
    <property type="entry name" value="REC"/>
    <property type="match status" value="1"/>
</dbReference>
<dbReference type="SMART" id="SM00448">
    <property type="entry name" value="REC"/>
    <property type="match status" value="1"/>
</dbReference>
<dbReference type="AlphaFoldDB" id="A0A0M9UE40"/>
<dbReference type="STRING" id="872965.SE16_01695"/>
<accession>A0A0M9UE40</accession>
<keyword evidence="1 2" id="KW-0597">Phosphoprotein</keyword>
<evidence type="ECO:0000256" key="2">
    <source>
        <dbReference type="PROSITE-ProRule" id="PRU00169"/>
    </source>
</evidence>
<evidence type="ECO:0000256" key="1">
    <source>
        <dbReference type="ARBA" id="ARBA00022553"/>
    </source>
</evidence>
<dbReference type="EMBL" id="LGKN01000003">
    <property type="protein sequence ID" value="KPL89234.1"/>
    <property type="molecule type" value="Genomic_DNA"/>
</dbReference>
<evidence type="ECO:0000313" key="6">
    <source>
        <dbReference type="Proteomes" id="UP000037784"/>
    </source>
</evidence>
<proteinExistence type="predicted"/>
<keyword evidence="6" id="KW-1185">Reference proteome</keyword>
<dbReference type="PANTHER" id="PTHR44591">
    <property type="entry name" value="STRESS RESPONSE REGULATOR PROTEIN 1"/>
    <property type="match status" value="1"/>
</dbReference>
<dbReference type="PROSITE" id="PS50110">
    <property type="entry name" value="RESPONSE_REGULATORY"/>
    <property type="match status" value="1"/>
</dbReference>
<dbReference type="InParanoid" id="A0A0M9UE40"/>
<comment type="caution">
    <text evidence="4">The sequence shown here is derived from an EMBL/GenBank/DDBJ whole genome shotgun (WGS) entry which is preliminary data.</text>
</comment>
<feature type="domain" description="Response regulatory" evidence="3">
    <location>
        <begin position="4"/>
        <end position="119"/>
    </location>
</feature>
<dbReference type="OrthoDB" id="677887at2"/>
<evidence type="ECO:0000313" key="7">
    <source>
        <dbReference type="Proteomes" id="UP000050502"/>
    </source>
</evidence>
<dbReference type="Proteomes" id="UP000050502">
    <property type="component" value="Unassembled WGS sequence"/>
</dbReference>
<reference evidence="4 6" key="1">
    <citation type="journal article" date="2015" name="Genome Announc.">
        <title>Draft Genome Sequence of a Heterotrophic Facultative Anaerobic Thermophilic Bacterium, Ardenticatena maritima Strain 110ST.</title>
        <authorList>
            <person name="Kawaichi S."/>
            <person name="Yoshida T."/>
            <person name="Sako Y."/>
            <person name="Nakamura R."/>
        </authorList>
    </citation>
    <scope>NUCLEOTIDE SEQUENCE [LARGE SCALE GENOMIC DNA]</scope>
    <source>
        <strain evidence="4 6">110S</strain>
    </source>
</reference>
<dbReference type="PANTHER" id="PTHR44591:SF3">
    <property type="entry name" value="RESPONSE REGULATORY DOMAIN-CONTAINING PROTEIN"/>
    <property type="match status" value="1"/>
</dbReference>
<name>A0A0M9UE40_9CHLR</name>
<evidence type="ECO:0000313" key="5">
    <source>
        <dbReference type="EMBL" id="KPL89234.1"/>
    </source>
</evidence>
<dbReference type="GO" id="GO:0000160">
    <property type="term" value="P:phosphorelay signal transduction system"/>
    <property type="evidence" value="ECO:0007669"/>
    <property type="project" value="InterPro"/>
</dbReference>
<dbReference type="Proteomes" id="UP000037784">
    <property type="component" value="Unassembled WGS sequence"/>
</dbReference>
<dbReference type="Gene3D" id="3.40.50.2300">
    <property type="match status" value="1"/>
</dbReference>
<dbReference type="InterPro" id="IPR011006">
    <property type="entry name" value="CheY-like_superfamily"/>
</dbReference>
<dbReference type="Pfam" id="PF00072">
    <property type="entry name" value="Response_reg"/>
    <property type="match status" value="1"/>
</dbReference>
<sequence length="124" mass="14279">MSARILVLEDNQELLALYQKMLSALGGYDVEAVSTIYDATRALQTRHFDFFICDLNLVQENSFDFLRRWTSMLQHDGTHILVVSAESQYMPMVQELGIEFFLVKPIDMQALLDLLGRLKHQPLS</sequence>
<reference evidence="6" key="3">
    <citation type="submission" date="2015-08" db="EMBL/GenBank/DDBJ databases">
        <title>Draft Genome Sequence of a Heterotrophic Facultative Anaerobic Bacterium Ardenticatena maritima Strain 110S.</title>
        <authorList>
            <person name="Kawaichi S."/>
            <person name="Yoshida T."/>
            <person name="Sako Y."/>
            <person name="Nakamura R."/>
        </authorList>
    </citation>
    <scope>NUCLEOTIDE SEQUENCE [LARGE SCALE GENOMIC DNA]</scope>
    <source>
        <strain evidence="6">110S</strain>
    </source>
</reference>
<evidence type="ECO:0000259" key="3">
    <source>
        <dbReference type="PROSITE" id="PS50110"/>
    </source>
</evidence>
<gene>
    <name evidence="4" type="ORF">ARMA_3137</name>
    <name evidence="5" type="ORF">SE16_01695</name>
</gene>